<organism evidence="1 2">
    <name type="scientific">Natrinema halophilum</name>
    <dbReference type="NCBI Taxonomy" id="1699371"/>
    <lineage>
        <taxon>Archaea</taxon>
        <taxon>Methanobacteriati</taxon>
        <taxon>Methanobacteriota</taxon>
        <taxon>Stenosarchaea group</taxon>
        <taxon>Halobacteria</taxon>
        <taxon>Halobacteriales</taxon>
        <taxon>Natrialbaceae</taxon>
        <taxon>Natrinema</taxon>
    </lineage>
</organism>
<accession>A0A7D5L0A8</accession>
<reference evidence="1 2" key="1">
    <citation type="submission" date="2020-07" db="EMBL/GenBank/DDBJ databases">
        <authorList>
            <person name="Cui H."/>
        </authorList>
    </citation>
    <scope>NUCLEOTIDE SEQUENCE [LARGE SCALE GENOMIC DNA]</scope>
    <source>
        <strain evidence="1 2">YPL8</strain>
    </source>
</reference>
<dbReference type="EMBL" id="CP058601">
    <property type="protein sequence ID" value="QLG51300.1"/>
    <property type="molecule type" value="Genomic_DNA"/>
</dbReference>
<evidence type="ECO:0000313" key="2">
    <source>
        <dbReference type="Proteomes" id="UP000509241"/>
    </source>
</evidence>
<dbReference type="Proteomes" id="UP000509241">
    <property type="component" value="Chromosome"/>
</dbReference>
<sequence>MSRDELEGEDDTTVAVFPSQTSGVEFLKENNAWGFVHIDQQPEYVAMYISDDVQQVRYVARVKEIVPSTEATLARTLESYVGDQAEFDENKQVVVFEPGTLYELENPIDYESRVPYSLRYTELGRFKQAETTDDIL</sequence>
<keyword evidence="2" id="KW-1185">Reference proteome</keyword>
<name>A0A7D5L0A8_9EURY</name>
<evidence type="ECO:0000313" key="1">
    <source>
        <dbReference type="EMBL" id="QLG51300.1"/>
    </source>
</evidence>
<gene>
    <name evidence="1" type="ORF">HYG82_20320</name>
</gene>
<protein>
    <submittedName>
        <fullName evidence="1">Uncharacterized protein</fullName>
    </submittedName>
</protein>
<dbReference type="AlphaFoldDB" id="A0A7D5L0A8"/>
<proteinExistence type="predicted"/>